<dbReference type="PANTHER" id="PTHR12958:SF3">
    <property type="entry name" value="ZINC FINGER PROTEIN USH"/>
    <property type="match status" value="1"/>
</dbReference>
<dbReference type="GO" id="GO:0030154">
    <property type="term" value="P:cell differentiation"/>
    <property type="evidence" value="ECO:0007669"/>
    <property type="project" value="TreeGrafter"/>
</dbReference>
<feature type="domain" description="C2H2-type" evidence="12">
    <location>
        <begin position="512"/>
        <end position="539"/>
    </location>
</feature>
<dbReference type="GO" id="GO:0000122">
    <property type="term" value="P:negative regulation of transcription by RNA polymerase II"/>
    <property type="evidence" value="ECO:0007669"/>
    <property type="project" value="TreeGrafter"/>
</dbReference>
<feature type="compositionally biased region" description="Polar residues" evidence="11">
    <location>
        <begin position="222"/>
        <end position="231"/>
    </location>
</feature>
<dbReference type="InterPro" id="IPR036236">
    <property type="entry name" value="Znf_C2H2_sf"/>
</dbReference>
<dbReference type="EMBL" id="CAJNOC010001705">
    <property type="protein sequence ID" value="CAF0885033.1"/>
    <property type="molecule type" value="Genomic_DNA"/>
</dbReference>
<dbReference type="InterPro" id="IPR039746">
    <property type="entry name" value="FOG"/>
</dbReference>
<evidence type="ECO:0000256" key="5">
    <source>
        <dbReference type="ARBA" id="ARBA00022833"/>
    </source>
</evidence>
<dbReference type="PANTHER" id="PTHR12958">
    <property type="entry name" value="FRIEND OF GATA2-RELATED"/>
    <property type="match status" value="1"/>
</dbReference>
<dbReference type="GO" id="GO:0045944">
    <property type="term" value="P:positive regulation of transcription by RNA polymerase II"/>
    <property type="evidence" value="ECO:0007669"/>
    <property type="project" value="TreeGrafter"/>
</dbReference>
<dbReference type="GO" id="GO:0008270">
    <property type="term" value="F:zinc ion binding"/>
    <property type="evidence" value="ECO:0007669"/>
    <property type="project" value="UniProtKB-KW"/>
</dbReference>
<name>A0A813YII6_9BILA</name>
<dbReference type="InterPro" id="IPR059121">
    <property type="entry name" value="CCHC_ZFPM2-like"/>
</dbReference>
<proteinExistence type="predicted"/>
<keyword evidence="2" id="KW-0479">Metal-binding</keyword>
<keyword evidence="4 10" id="KW-0863">Zinc-finger</keyword>
<feature type="region of interest" description="Disordered" evidence="11">
    <location>
        <begin position="188"/>
        <end position="231"/>
    </location>
</feature>
<reference evidence="13" key="1">
    <citation type="submission" date="2021-02" db="EMBL/GenBank/DDBJ databases">
        <authorList>
            <person name="Nowell W R."/>
        </authorList>
    </citation>
    <scope>NUCLEOTIDE SEQUENCE</scope>
    <source>
        <strain evidence="13">Ploen Becks lab</strain>
    </source>
</reference>
<dbReference type="Pfam" id="PF25445">
    <property type="entry name" value="CCHC_ZFPM2"/>
    <property type="match status" value="1"/>
</dbReference>
<feature type="domain" description="C2H2-type" evidence="12">
    <location>
        <begin position="164"/>
        <end position="191"/>
    </location>
</feature>
<dbReference type="Proteomes" id="UP000663879">
    <property type="component" value="Unassembled WGS sequence"/>
</dbReference>
<feature type="region of interest" description="Disordered" evidence="11">
    <location>
        <begin position="94"/>
        <end position="144"/>
    </location>
</feature>
<evidence type="ECO:0000256" key="3">
    <source>
        <dbReference type="ARBA" id="ARBA00022737"/>
    </source>
</evidence>
<evidence type="ECO:0000256" key="11">
    <source>
        <dbReference type="SAM" id="MobiDB-lite"/>
    </source>
</evidence>
<accession>A0A813YII6</accession>
<gene>
    <name evidence="13" type="ORF">OXX778_LOCUS10616</name>
</gene>
<evidence type="ECO:0000256" key="2">
    <source>
        <dbReference type="ARBA" id="ARBA00022723"/>
    </source>
</evidence>
<feature type="domain" description="C2H2-type" evidence="12">
    <location>
        <begin position="243"/>
        <end position="270"/>
    </location>
</feature>
<feature type="compositionally biased region" description="Low complexity" evidence="11">
    <location>
        <begin position="193"/>
        <end position="221"/>
    </location>
</feature>
<evidence type="ECO:0000259" key="12">
    <source>
        <dbReference type="PROSITE" id="PS50157"/>
    </source>
</evidence>
<keyword evidence="6" id="KW-0805">Transcription regulation</keyword>
<dbReference type="InterPro" id="IPR013087">
    <property type="entry name" value="Znf_C2H2_type"/>
</dbReference>
<keyword evidence="3" id="KW-0677">Repeat</keyword>
<dbReference type="SUPFAM" id="SSF57667">
    <property type="entry name" value="beta-beta-alpha zinc fingers"/>
    <property type="match status" value="2"/>
</dbReference>
<dbReference type="PROSITE" id="PS50157">
    <property type="entry name" value="ZINC_FINGER_C2H2_2"/>
    <property type="match status" value="3"/>
</dbReference>
<evidence type="ECO:0000256" key="4">
    <source>
        <dbReference type="ARBA" id="ARBA00022771"/>
    </source>
</evidence>
<dbReference type="AlphaFoldDB" id="A0A813YII6"/>
<comment type="caution">
    <text evidence="13">The sequence shown here is derived from an EMBL/GenBank/DDBJ whole genome shotgun (WGS) entry which is preliminary data.</text>
</comment>
<keyword evidence="8" id="KW-0804">Transcription</keyword>
<evidence type="ECO:0000256" key="7">
    <source>
        <dbReference type="ARBA" id="ARBA00023125"/>
    </source>
</evidence>
<sequence length="642" mass="72997">MSRRKQPNPKSLRNSIDSVTDLLNSESKLNEQNCIGSSMAPQETLASVFLKNMTNQSDFSESRKLYQLAKLTLEYFENAAKDIKKEPVIPIEEEQEVKSRSRSSSRSSTNSDTNIDVTTVAEPTQPIVESRKPQRKRFTYNSQNETQNSNSIVINGKRYYPLKFPCENCGLRYSDQSTLDTHKQNYCTKRNQSKTSSTDSSSSSSSSSSDESSSSNSRSSSPINKTQNNESNSNIHLLKSVMYQCSMCTFQSDKKSAMNRHSRIHLPQKRKQMEESTNGKMTEPIDNDINDKEKSYCKECDIHFSSIKTYLHHRNNYCQKYKTIESVMPIQVTLPETIKKPQPITPQLPPQPIRMGDLLYLPVYKINESKNEPQVSKPIDLSVSKSQVEEADANLPLDLSLKKPESKGFQPVGKNSSSNFSLVNSLSSLPRLLSNENQKNETKILLETEEIKKNSNSPISSNFTNSIIQHHLVKKTLIDLYGDNFELFNINDEIEEISSNSIKANGITKNFFMCTACGYRGNTSRGVKQHGKLHLNQDENFSIINVTDIQPYLVYSSLSDGDLRKLTTIGKRDLTESLDDNNLKVYQMSKKARLLDYNFKSDLLSDINNNNVNKSQTYCQKCDIQFQHINNFLAHKKSYCKD</sequence>
<dbReference type="GO" id="GO:0007507">
    <property type="term" value="P:heart development"/>
    <property type="evidence" value="ECO:0007669"/>
    <property type="project" value="TreeGrafter"/>
</dbReference>
<keyword evidence="5" id="KW-0862">Zinc</keyword>
<dbReference type="OrthoDB" id="8742770at2759"/>
<evidence type="ECO:0000256" key="8">
    <source>
        <dbReference type="ARBA" id="ARBA00023163"/>
    </source>
</evidence>
<evidence type="ECO:0000313" key="13">
    <source>
        <dbReference type="EMBL" id="CAF0885033.1"/>
    </source>
</evidence>
<keyword evidence="9" id="KW-0539">Nucleus</keyword>
<evidence type="ECO:0000256" key="6">
    <source>
        <dbReference type="ARBA" id="ARBA00023015"/>
    </source>
</evidence>
<dbReference type="SMART" id="SM00355">
    <property type="entry name" value="ZnF_C2H2"/>
    <property type="match status" value="4"/>
</dbReference>
<evidence type="ECO:0000256" key="1">
    <source>
        <dbReference type="ARBA" id="ARBA00004123"/>
    </source>
</evidence>
<protein>
    <recommendedName>
        <fullName evidence="12">C2H2-type domain-containing protein</fullName>
    </recommendedName>
</protein>
<comment type="subcellular location">
    <subcellularLocation>
        <location evidence="1">Nucleus</location>
    </subcellularLocation>
</comment>
<keyword evidence="7" id="KW-0238">DNA-binding</keyword>
<evidence type="ECO:0000256" key="10">
    <source>
        <dbReference type="PROSITE-ProRule" id="PRU00042"/>
    </source>
</evidence>
<feature type="region of interest" description="Disordered" evidence="11">
    <location>
        <begin position="267"/>
        <end position="287"/>
    </location>
</feature>
<keyword evidence="14" id="KW-1185">Reference proteome</keyword>
<evidence type="ECO:0000256" key="9">
    <source>
        <dbReference type="ARBA" id="ARBA00023242"/>
    </source>
</evidence>
<dbReference type="GO" id="GO:0005634">
    <property type="term" value="C:nucleus"/>
    <property type="evidence" value="ECO:0007669"/>
    <property type="project" value="TreeGrafter"/>
</dbReference>
<evidence type="ECO:0000313" key="14">
    <source>
        <dbReference type="Proteomes" id="UP000663879"/>
    </source>
</evidence>
<organism evidence="13 14">
    <name type="scientific">Brachionus calyciflorus</name>
    <dbReference type="NCBI Taxonomy" id="104777"/>
    <lineage>
        <taxon>Eukaryota</taxon>
        <taxon>Metazoa</taxon>
        <taxon>Spiralia</taxon>
        <taxon>Gnathifera</taxon>
        <taxon>Rotifera</taxon>
        <taxon>Eurotatoria</taxon>
        <taxon>Monogononta</taxon>
        <taxon>Pseudotrocha</taxon>
        <taxon>Ploima</taxon>
        <taxon>Brachionidae</taxon>
        <taxon>Brachionus</taxon>
    </lineage>
</organism>
<dbReference type="GO" id="GO:0061629">
    <property type="term" value="F:RNA polymerase II-specific DNA-binding transcription factor binding"/>
    <property type="evidence" value="ECO:0007669"/>
    <property type="project" value="InterPro"/>
</dbReference>